<evidence type="ECO:0000313" key="6">
    <source>
        <dbReference type="Proteomes" id="UP000245383"/>
    </source>
</evidence>
<dbReference type="PROSITE" id="PS00455">
    <property type="entry name" value="AMP_BINDING"/>
    <property type="match status" value="1"/>
</dbReference>
<dbReference type="GO" id="GO:0016405">
    <property type="term" value="F:CoA-ligase activity"/>
    <property type="evidence" value="ECO:0007669"/>
    <property type="project" value="TreeGrafter"/>
</dbReference>
<evidence type="ECO:0000256" key="2">
    <source>
        <dbReference type="ARBA" id="ARBA00022598"/>
    </source>
</evidence>
<name>A0A2T9YW21_9FUNG</name>
<dbReference type="STRING" id="133385.A0A2T9YW21"/>
<organism evidence="5 6">
    <name type="scientific">Smittium simulii</name>
    <dbReference type="NCBI Taxonomy" id="133385"/>
    <lineage>
        <taxon>Eukaryota</taxon>
        <taxon>Fungi</taxon>
        <taxon>Fungi incertae sedis</taxon>
        <taxon>Zoopagomycota</taxon>
        <taxon>Kickxellomycotina</taxon>
        <taxon>Harpellomycetes</taxon>
        <taxon>Harpellales</taxon>
        <taxon>Legeriomycetaceae</taxon>
        <taxon>Smittium</taxon>
    </lineage>
</organism>
<reference evidence="5 6" key="1">
    <citation type="journal article" date="2018" name="MBio">
        <title>Comparative Genomics Reveals the Core Gene Toolbox for the Fungus-Insect Symbiosis.</title>
        <authorList>
            <person name="Wang Y."/>
            <person name="Stata M."/>
            <person name="Wang W."/>
            <person name="Stajich J.E."/>
            <person name="White M.M."/>
            <person name="Moncalvo J.M."/>
        </authorList>
    </citation>
    <scope>NUCLEOTIDE SEQUENCE [LARGE SCALE GENOMIC DNA]</scope>
    <source>
        <strain evidence="5 6">SWE-8-4</strain>
    </source>
</reference>
<sequence>MIFQSSLPRVSIPNTDIATFCFEKGKKEHNSSSKRSSFAIVDGPSEKQFNISELEKKSEEFASGLTHQLNLQPDDVVAFFSPNTIFYPIVSLGTIMAGNIITLANPTYTSRELAHQLKDSNSKVLVTQSHLLSVAEEAILLSKLNIPASHIILVDTFTNPNSKYTHIEQLYSFLPFKRLSITTEKEADDRTAVLFYSSGTTGTSKGVILTHKNILTCAVICTSFLYSDGQFQTEKYPNCYIAVLPHYHVYGFVMNMIIGVSTATGIVVVPSFEIGSFLKMIEKYRVTYAHIVPPIVLSILNYSQAHKFDLSSLRILLTGAAPIGKDVLSKFKKNYSDKIVIQAYGMTETSPTVTIASISQQNNGSSGILLSNTEAKVIDENGNMLKYNQTGELCFRGTNVMKGYLNNIEATESSIDRDGFMHTGDVGYVDSTGNYHIVDRIKELIKYKGYQVAPAELESLLFLHSDVSDSAVIGVYDKKQATELPKAFITLVPSAENLPQDQIEIKLNDIKKWVDAQVAPHKKLRGGIQVLSVIPKTASGKILRKDLRNFEAASQKLKGLSNKL</sequence>
<dbReference type="CDD" id="cd05911">
    <property type="entry name" value="Firefly_Luc_like"/>
    <property type="match status" value="1"/>
</dbReference>
<dbReference type="AlphaFoldDB" id="A0A2T9YW21"/>
<dbReference type="OrthoDB" id="10253115at2759"/>
<evidence type="ECO:0000259" key="3">
    <source>
        <dbReference type="Pfam" id="PF00501"/>
    </source>
</evidence>
<comment type="similarity">
    <text evidence="1">Belongs to the ATP-dependent AMP-binding enzyme family.</text>
</comment>
<feature type="domain" description="AMP-dependent synthetase/ligase" evidence="3">
    <location>
        <begin position="36"/>
        <end position="405"/>
    </location>
</feature>
<gene>
    <name evidence="5" type="ORF">BB561_001114</name>
</gene>
<dbReference type="InterPro" id="IPR025110">
    <property type="entry name" value="AMP-bd_C"/>
</dbReference>
<dbReference type="SUPFAM" id="SSF56801">
    <property type="entry name" value="Acetyl-CoA synthetase-like"/>
    <property type="match status" value="1"/>
</dbReference>
<evidence type="ECO:0008006" key="7">
    <source>
        <dbReference type="Google" id="ProtNLM"/>
    </source>
</evidence>
<keyword evidence="6" id="KW-1185">Reference proteome</keyword>
<comment type="caution">
    <text evidence="5">The sequence shown here is derived from an EMBL/GenBank/DDBJ whole genome shotgun (WGS) entry which is preliminary data.</text>
</comment>
<dbReference type="Gene3D" id="3.30.300.30">
    <property type="match status" value="1"/>
</dbReference>
<dbReference type="InterPro" id="IPR020845">
    <property type="entry name" value="AMP-binding_CS"/>
</dbReference>
<keyword evidence="2" id="KW-0436">Ligase</keyword>
<proteinExistence type="inferred from homology"/>
<evidence type="ECO:0000256" key="1">
    <source>
        <dbReference type="ARBA" id="ARBA00006432"/>
    </source>
</evidence>
<dbReference type="InterPro" id="IPR042099">
    <property type="entry name" value="ANL_N_sf"/>
</dbReference>
<protein>
    <recommendedName>
        <fullName evidence="7">AMP-dependent synthetase/ligase domain-containing protein</fullName>
    </recommendedName>
</protein>
<dbReference type="Gene3D" id="3.40.50.12780">
    <property type="entry name" value="N-terminal domain of ligase-like"/>
    <property type="match status" value="1"/>
</dbReference>
<dbReference type="Pfam" id="PF13193">
    <property type="entry name" value="AMP-binding_C"/>
    <property type="match status" value="1"/>
</dbReference>
<feature type="domain" description="AMP-binding enzyme C-terminal" evidence="4">
    <location>
        <begin position="456"/>
        <end position="541"/>
    </location>
</feature>
<evidence type="ECO:0000313" key="5">
    <source>
        <dbReference type="EMBL" id="PVU96525.1"/>
    </source>
</evidence>
<dbReference type="PANTHER" id="PTHR24096:SF149">
    <property type="entry name" value="AMP-BINDING DOMAIN-CONTAINING PROTEIN-RELATED"/>
    <property type="match status" value="1"/>
</dbReference>
<dbReference type="Pfam" id="PF00501">
    <property type="entry name" value="AMP-binding"/>
    <property type="match status" value="1"/>
</dbReference>
<dbReference type="EMBL" id="MBFR01000030">
    <property type="protein sequence ID" value="PVU96525.1"/>
    <property type="molecule type" value="Genomic_DNA"/>
</dbReference>
<dbReference type="PANTHER" id="PTHR24096">
    <property type="entry name" value="LONG-CHAIN-FATTY-ACID--COA LIGASE"/>
    <property type="match status" value="1"/>
</dbReference>
<evidence type="ECO:0000259" key="4">
    <source>
        <dbReference type="Pfam" id="PF13193"/>
    </source>
</evidence>
<dbReference type="FunFam" id="3.40.50.12780:FF:000003">
    <property type="entry name" value="Long-chain-fatty-acid--CoA ligase FadD"/>
    <property type="match status" value="1"/>
</dbReference>
<accession>A0A2T9YW21</accession>
<dbReference type="Proteomes" id="UP000245383">
    <property type="component" value="Unassembled WGS sequence"/>
</dbReference>
<dbReference type="InterPro" id="IPR045851">
    <property type="entry name" value="AMP-bd_C_sf"/>
</dbReference>
<dbReference type="InterPro" id="IPR000873">
    <property type="entry name" value="AMP-dep_synth/lig_dom"/>
</dbReference>